<evidence type="ECO:0000259" key="6">
    <source>
        <dbReference type="Pfam" id="PF05175"/>
    </source>
</evidence>
<name>A0A0D8J5K8_9BACT</name>
<feature type="domain" description="Methyltransferase small" evidence="6">
    <location>
        <begin position="110"/>
        <end position="196"/>
    </location>
</feature>
<dbReference type="PANTHER" id="PTHR18895">
    <property type="entry name" value="HEMK METHYLTRANSFERASE"/>
    <property type="match status" value="1"/>
</dbReference>
<dbReference type="NCBIfam" id="TIGR03534">
    <property type="entry name" value="RF_mod_PrmC"/>
    <property type="match status" value="1"/>
</dbReference>
<dbReference type="AlphaFoldDB" id="A0A0D8J5K8"/>
<dbReference type="Pfam" id="PF05175">
    <property type="entry name" value="MTS"/>
    <property type="match status" value="1"/>
</dbReference>
<dbReference type="HAMAP" id="MF_02126">
    <property type="entry name" value="RF_methyltr_PrmC"/>
    <property type="match status" value="1"/>
</dbReference>
<dbReference type="GO" id="GO:0003676">
    <property type="term" value="F:nucleic acid binding"/>
    <property type="evidence" value="ECO:0007669"/>
    <property type="project" value="InterPro"/>
</dbReference>
<dbReference type="OrthoDB" id="9800643at2"/>
<feature type="binding site" evidence="5">
    <location>
        <position position="141"/>
    </location>
    <ligand>
        <name>S-adenosyl-L-methionine</name>
        <dbReference type="ChEBI" id="CHEBI:59789"/>
    </ligand>
</feature>
<dbReference type="STRING" id="1544798.LH29_22900"/>
<dbReference type="InterPro" id="IPR004556">
    <property type="entry name" value="HemK-like"/>
</dbReference>
<dbReference type="GO" id="GO:0032259">
    <property type="term" value="P:methylation"/>
    <property type="evidence" value="ECO:0007669"/>
    <property type="project" value="UniProtKB-KW"/>
</dbReference>
<dbReference type="Proteomes" id="UP000032544">
    <property type="component" value="Unassembled WGS sequence"/>
</dbReference>
<dbReference type="EMBL" id="JRHC01000008">
    <property type="protein sequence ID" value="KJF41796.1"/>
    <property type="molecule type" value="Genomic_DNA"/>
</dbReference>
<comment type="catalytic activity">
    <reaction evidence="4 5">
        <text>L-glutaminyl-[peptide chain release factor] + S-adenosyl-L-methionine = N(5)-methyl-L-glutaminyl-[peptide chain release factor] + S-adenosyl-L-homocysteine + H(+)</text>
        <dbReference type="Rhea" id="RHEA:42896"/>
        <dbReference type="Rhea" id="RHEA-COMP:10271"/>
        <dbReference type="Rhea" id="RHEA-COMP:10272"/>
        <dbReference type="ChEBI" id="CHEBI:15378"/>
        <dbReference type="ChEBI" id="CHEBI:30011"/>
        <dbReference type="ChEBI" id="CHEBI:57856"/>
        <dbReference type="ChEBI" id="CHEBI:59789"/>
        <dbReference type="ChEBI" id="CHEBI:61891"/>
        <dbReference type="EC" id="2.1.1.297"/>
    </reaction>
</comment>
<dbReference type="PROSITE" id="PS00092">
    <property type="entry name" value="N6_MTASE"/>
    <property type="match status" value="1"/>
</dbReference>
<dbReference type="InterPro" id="IPR002052">
    <property type="entry name" value="DNA_methylase_N6_adenine_CS"/>
</dbReference>
<dbReference type="RefSeq" id="WP_045033470.1">
    <property type="nucleotide sequence ID" value="NZ_JRHC01000008.1"/>
</dbReference>
<dbReference type="PATRIC" id="fig|1544798.3.peg.4761"/>
<dbReference type="InterPro" id="IPR029063">
    <property type="entry name" value="SAM-dependent_MTases_sf"/>
</dbReference>
<keyword evidence="2 5" id="KW-0808">Transferase</keyword>
<dbReference type="InterPro" id="IPR007848">
    <property type="entry name" value="Small_mtfrase_dom"/>
</dbReference>
<comment type="similarity">
    <text evidence="5">Belongs to the protein N5-glutamine methyltransferase family. PrmC subfamily.</text>
</comment>
<feature type="binding site" evidence="5">
    <location>
        <begin position="118"/>
        <end position="122"/>
    </location>
    <ligand>
        <name>S-adenosyl-L-methionine</name>
        <dbReference type="ChEBI" id="CHEBI:59789"/>
    </ligand>
</feature>
<dbReference type="InterPro" id="IPR019874">
    <property type="entry name" value="RF_methyltr_PrmC"/>
</dbReference>
<feature type="binding site" evidence="5">
    <location>
        <begin position="185"/>
        <end position="188"/>
    </location>
    <ligand>
        <name>substrate</name>
    </ligand>
</feature>
<comment type="caution">
    <text evidence="8">The sequence shown here is derived from an EMBL/GenBank/DDBJ whole genome shotgun (WGS) entry which is preliminary data.</text>
</comment>
<evidence type="ECO:0000313" key="8">
    <source>
        <dbReference type="EMBL" id="KJF41796.1"/>
    </source>
</evidence>
<dbReference type="NCBIfam" id="TIGR00536">
    <property type="entry name" value="hemK_fam"/>
    <property type="match status" value="1"/>
</dbReference>
<dbReference type="Gene3D" id="3.40.50.150">
    <property type="entry name" value="Vaccinia Virus protein VP39"/>
    <property type="match status" value="1"/>
</dbReference>
<feature type="binding site" evidence="5">
    <location>
        <position position="185"/>
    </location>
    <ligand>
        <name>S-adenosyl-L-methionine</name>
        <dbReference type="ChEBI" id="CHEBI:59789"/>
    </ligand>
</feature>
<evidence type="ECO:0000256" key="2">
    <source>
        <dbReference type="ARBA" id="ARBA00022679"/>
    </source>
</evidence>
<dbReference type="Pfam" id="PF17827">
    <property type="entry name" value="PrmC_N"/>
    <property type="match status" value="1"/>
</dbReference>
<evidence type="ECO:0000313" key="9">
    <source>
        <dbReference type="Proteomes" id="UP000032544"/>
    </source>
</evidence>
<feature type="domain" description="Release factor glutamine methyltransferase N-terminal" evidence="7">
    <location>
        <begin position="6"/>
        <end position="74"/>
    </location>
</feature>
<gene>
    <name evidence="5" type="primary">prmC</name>
    <name evidence="8" type="ORF">LH29_22900</name>
</gene>
<evidence type="ECO:0000259" key="7">
    <source>
        <dbReference type="Pfam" id="PF17827"/>
    </source>
</evidence>
<dbReference type="CDD" id="cd02440">
    <property type="entry name" value="AdoMet_MTases"/>
    <property type="match status" value="1"/>
</dbReference>
<evidence type="ECO:0000256" key="4">
    <source>
        <dbReference type="ARBA" id="ARBA00048391"/>
    </source>
</evidence>
<accession>A0A0D8J5K8</accession>
<keyword evidence="9" id="KW-1185">Reference proteome</keyword>
<protein>
    <recommendedName>
        <fullName evidence="5">Release factor glutamine methyltransferase</fullName>
        <shortName evidence="5">RF MTase</shortName>
        <ecNumber evidence="5">2.1.1.297</ecNumber>
    </recommendedName>
    <alternativeName>
        <fullName evidence="5">N5-glutamine methyltransferase PrmC</fullName>
    </alternativeName>
    <alternativeName>
        <fullName evidence="5">Protein-(glutamine-N5) MTase PrmC</fullName>
    </alternativeName>
    <alternativeName>
        <fullName evidence="5">Protein-glutamine N-methyltransferase PrmC</fullName>
    </alternativeName>
</protein>
<evidence type="ECO:0000256" key="3">
    <source>
        <dbReference type="ARBA" id="ARBA00022691"/>
    </source>
</evidence>
<dbReference type="Gene3D" id="1.10.8.10">
    <property type="entry name" value="DNA helicase RuvA subunit, C-terminal domain"/>
    <property type="match status" value="1"/>
</dbReference>
<sequence length="279" mass="31739">MQKTIQYIRAELAAFYPETEITGFIQMIMNSVLGLSYTQMIIEKDRVLENSETDRIKAIVERLKTHEPIQYILGVAEFYGLELKVQPGVLIPRPETEELVDWICKTEIPVSAKILDIGTGSGCIPLALKNELPAAAVMAVDVSENALAIATENAKKNELDVLFEPADILKWQERSWPQFDVIVSNPPYVMEREKKQMEANVLEHEPALALFVSDTDPLIFYRTIAQFASKQLNENGYLFFEINENLGDEMVALVKQLGFKSIELRRDLNGKNRMLRCEK</sequence>
<comment type="caution">
    <text evidence="5">Lacks conserved residue(s) required for the propagation of feature annotation.</text>
</comment>
<reference evidence="8 9" key="1">
    <citation type="submission" date="2014-09" db="EMBL/GenBank/DDBJ databases">
        <title>Draft Genome Sequence of Draconibacterium sp. JN14CK-3.</title>
        <authorList>
            <person name="Dong C."/>
            <person name="Lai Q."/>
            <person name="Shao Z."/>
        </authorList>
    </citation>
    <scope>NUCLEOTIDE SEQUENCE [LARGE SCALE GENOMIC DNA]</scope>
    <source>
        <strain evidence="8 9">JN14CK-3</strain>
    </source>
</reference>
<organism evidence="8 9">
    <name type="scientific">Draconibacterium sediminis</name>
    <dbReference type="NCBI Taxonomy" id="1544798"/>
    <lineage>
        <taxon>Bacteria</taxon>
        <taxon>Pseudomonadati</taxon>
        <taxon>Bacteroidota</taxon>
        <taxon>Bacteroidia</taxon>
        <taxon>Marinilabiliales</taxon>
        <taxon>Prolixibacteraceae</taxon>
        <taxon>Draconibacterium</taxon>
    </lineage>
</organism>
<keyword evidence="1 5" id="KW-0489">Methyltransferase</keyword>
<keyword evidence="3 5" id="KW-0949">S-adenosyl-L-methionine</keyword>
<dbReference type="PANTHER" id="PTHR18895:SF74">
    <property type="entry name" value="MTRF1L RELEASE FACTOR GLUTAMINE METHYLTRANSFERASE"/>
    <property type="match status" value="1"/>
</dbReference>
<dbReference type="GO" id="GO:0102559">
    <property type="term" value="F:peptide chain release factor N(5)-glutamine methyltransferase activity"/>
    <property type="evidence" value="ECO:0007669"/>
    <property type="project" value="UniProtKB-EC"/>
</dbReference>
<proteinExistence type="inferred from homology"/>
<dbReference type="InterPro" id="IPR050320">
    <property type="entry name" value="N5-glutamine_MTase"/>
</dbReference>
<evidence type="ECO:0000256" key="1">
    <source>
        <dbReference type="ARBA" id="ARBA00022603"/>
    </source>
</evidence>
<comment type="function">
    <text evidence="5">Methylates the class 1 translation termination release factors RF1/PrfA and RF2/PrfB on the glutamine residue of the universally conserved GGQ motif.</text>
</comment>
<dbReference type="InterPro" id="IPR040758">
    <property type="entry name" value="PrmC_N"/>
</dbReference>
<dbReference type="EC" id="2.1.1.297" evidence="5"/>
<evidence type="ECO:0000256" key="5">
    <source>
        <dbReference type="HAMAP-Rule" id="MF_02126"/>
    </source>
</evidence>
<dbReference type="SUPFAM" id="SSF53335">
    <property type="entry name" value="S-adenosyl-L-methionine-dependent methyltransferases"/>
    <property type="match status" value="1"/>
</dbReference>